<organism evidence="1 2">
    <name type="scientific">Populus deltoides</name>
    <name type="common">Eastern poplar</name>
    <name type="synonym">Eastern cottonwood</name>
    <dbReference type="NCBI Taxonomy" id="3696"/>
    <lineage>
        <taxon>Eukaryota</taxon>
        <taxon>Viridiplantae</taxon>
        <taxon>Streptophyta</taxon>
        <taxon>Embryophyta</taxon>
        <taxon>Tracheophyta</taxon>
        <taxon>Spermatophyta</taxon>
        <taxon>Magnoliopsida</taxon>
        <taxon>eudicotyledons</taxon>
        <taxon>Gunneridae</taxon>
        <taxon>Pentapetalae</taxon>
        <taxon>rosids</taxon>
        <taxon>fabids</taxon>
        <taxon>Malpighiales</taxon>
        <taxon>Salicaceae</taxon>
        <taxon>Saliceae</taxon>
        <taxon>Populus</taxon>
    </lineage>
</organism>
<keyword evidence="2" id="KW-1185">Reference proteome</keyword>
<dbReference type="EMBL" id="JACEGQ020000005">
    <property type="protein sequence ID" value="KAH8509172.1"/>
    <property type="molecule type" value="Genomic_DNA"/>
</dbReference>
<accession>A0A8T2YVW7</accession>
<comment type="caution">
    <text evidence="1">The sequence shown here is derived from an EMBL/GenBank/DDBJ whole genome shotgun (WGS) entry which is preliminary data.</text>
</comment>
<sequence length="146" mass="16006">MGVDFYDDLYKPQFKRVDHVFVQFRGFEFGKGELIGSFQLICDQTLHLRIEQRLVELVCAIPVPLTFRRHARLHDRSPSSNSLAPPYAAPSPGNDCVGYRGPVGGSRWGGGSRLDYGAVVLVVEEVEDVVVGIIKVVGGTARGSSM</sequence>
<proteinExistence type="predicted"/>
<evidence type="ECO:0000313" key="2">
    <source>
        <dbReference type="Proteomes" id="UP000807159"/>
    </source>
</evidence>
<gene>
    <name evidence="1" type="ORF">H0E87_011079</name>
</gene>
<protein>
    <submittedName>
        <fullName evidence="1">Uncharacterized protein</fullName>
    </submittedName>
</protein>
<reference evidence="1" key="1">
    <citation type="journal article" date="2021" name="J. Hered.">
        <title>Genome Assembly of Salicaceae Populus deltoides (Eastern Cottonwood) I-69 Based on Nanopore Sequencing and Hi-C Technologies.</title>
        <authorList>
            <person name="Bai S."/>
            <person name="Wu H."/>
            <person name="Zhang J."/>
            <person name="Pan Z."/>
            <person name="Zhao W."/>
            <person name="Li Z."/>
            <person name="Tong C."/>
        </authorList>
    </citation>
    <scope>NUCLEOTIDE SEQUENCE</scope>
    <source>
        <tissue evidence="1">Leaf</tissue>
    </source>
</reference>
<dbReference type="AlphaFoldDB" id="A0A8T2YVW7"/>
<dbReference type="Proteomes" id="UP000807159">
    <property type="component" value="Chromosome 5"/>
</dbReference>
<name>A0A8T2YVW7_POPDE</name>
<evidence type="ECO:0000313" key="1">
    <source>
        <dbReference type="EMBL" id="KAH8509172.1"/>
    </source>
</evidence>